<evidence type="ECO:0000313" key="3">
    <source>
        <dbReference type="EMBL" id="MBC3935377.1"/>
    </source>
</evidence>
<dbReference type="AlphaFoldDB" id="A0A923KVH9"/>
<name>A0A923KVH9_9BURK</name>
<proteinExistence type="predicted"/>
<organism evidence="3 4">
    <name type="scientific">Undibacterium rugosum</name>
    <dbReference type="NCBI Taxonomy" id="2762291"/>
    <lineage>
        <taxon>Bacteria</taxon>
        <taxon>Pseudomonadati</taxon>
        <taxon>Pseudomonadota</taxon>
        <taxon>Betaproteobacteria</taxon>
        <taxon>Burkholderiales</taxon>
        <taxon>Oxalobacteraceae</taxon>
        <taxon>Undibacterium</taxon>
    </lineage>
</organism>
<sequence length="686" mass="75003">MYSAVPEAPQEAIKNRPLEFFATDKAAVQAIAQAAVSVELFTIPVYMNSMYSIYGTHQINSKGNTYYKGRQWPGMSTSAHPHTANERAFNVIFSVFIQEMLHLQMAANLATAIGVKPQFTAGSGLQNAERGWTCYGPQKSVIPCIVDLKDTHSYHNVKVNLEALNHNQIQLFLAIEQPEKQAREELRLNAHKYFPDVPFAGWTPSKGFADLPLFGTIGYMYECYARYISMEYSDGQTLWQKLFVNGSVQQDMFNTNNSSHPKKEYPHFSTLFGPEEQDGGGAHSYNKAIDMMCAITDQGEGNAAGIRHYRHTHLLRAVQPDYRENDEALKADYPSYNGEGKPVASADAAARYHSAAFDHYERFQDVKNILESRSEIVSERLTTWEQWHAQGHHWTSDMLINHEYVAAQAPTNIPKPEEVAGALNRLKAAGTGTLKTLSQVSAGAIYGITSVLDEYWQQQSTGFPYPSMVGSGDRIAICWAITGQSPDLSVSVPLPDPDTLYHACQGLQLSGKDSSHQCAAIEVYHTCRGSNGCHAQGGCGFAQLDSGGGSCGSSSCGSVSNKSASAQSATTETAGQNLCGGPTPGPAPSDLYSAPSDNKCKSFGGCAVPISASQLYPESGTMKLYNFEDQPPHRSIPLNETMPFHQGENVYDLAWQAYVNVMKARKQEAGTRPAPTDLRLALPPST</sequence>
<feature type="region of interest" description="Disordered" evidence="1">
    <location>
        <begin position="667"/>
        <end position="686"/>
    </location>
</feature>
<evidence type="ECO:0000313" key="4">
    <source>
        <dbReference type="Proteomes" id="UP000612361"/>
    </source>
</evidence>
<dbReference type="InterPro" id="IPR012347">
    <property type="entry name" value="Ferritin-like"/>
</dbReference>
<evidence type="ECO:0000256" key="1">
    <source>
        <dbReference type="SAM" id="MobiDB-lite"/>
    </source>
</evidence>
<dbReference type="Gene3D" id="1.20.1260.10">
    <property type="match status" value="1"/>
</dbReference>
<evidence type="ECO:0000259" key="2">
    <source>
        <dbReference type="Pfam" id="PF12902"/>
    </source>
</evidence>
<dbReference type="RefSeq" id="WP_186880957.1">
    <property type="nucleotide sequence ID" value="NZ_JACOGG010000007.1"/>
</dbReference>
<gene>
    <name evidence="3" type="ORF">H8K47_08390</name>
</gene>
<dbReference type="Pfam" id="PF12902">
    <property type="entry name" value="Ferritin-like"/>
    <property type="match status" value="1"/>
</dbReference>
<reference evidence="3" key="1">
    <citation type="submission" date="2020-08" db="EMBL/GenBank/DDBJ databases">
        <title>Novel species isolated from subtropical streams in China.</title>
        <authorList>
            <person name="Lu H."/>
        </authorList>
    </citation>
    <scope>NUCLEOTIDE SEQUENCE</scope>
    <source>
        <strain evidence="3">CY7W</strain>
    </source>
</reference>
<feature type="domain" description="Iminophenyl-pyruvate dimer synthase" evidence="2">
    <location>
        <begin position="33"/>
        <end position="306"/>
    </location>
</feature>
<protein>
    <recommendedName>
        <fullName evidence="2">Iminophenyl-pyruvate dimer synthase domain-containing protein</fullName>
    </recommendedName>
</protein>
<comment type="caution">
    <text evidence="3">The sequence shown here is derived from an EMBL/GenBank/DDBJ whole genome shotgun (WGS) entry which is preliminary data.</text>
</comment>
<dbReference type="InterPro" id="IPR026820">
    <property type="entry name" value="VioB/RebD_dom"/>
</dbReference>
<dbReference type="Proteomes" id="UP000612361">
    <property type="component" value="Unassembled WGS sequence"/>
</dbReference>
<keyword evidence="4" id="KW-1185">Reference proteome</keyword>
<accession>A0A923KVH9</accession>
<dbReference type="EMBL" id="JACOGG010000007">
    <property type="protein sequence ID" value="MBC3935377.1"/>
    <property type="molecule type" value="Genomic_DNA"/>
</dbReference>